<keyword evidence="3" id="KW-1185">Reference proteome</keyword>
<dbReference type="AlphaFoldDB" id="A0A2T9YVX3"/>
<name>A0A2T9YVX3_9FUNG</name>
<evidence type="ECO:0008006" key="4">
    <source>
        <dbReference type="Google" id="ProtNLM"/>
    </source>
</evidence>
<feature type="region of interest" description="Disordered" evidence="1">
    <location>
        <begin position="34"/>
        <end position="187"/>
    </location>
</feature>
<dbReference type="STRING" id="133385.A0A2T9YVX3"/>
<evidence type="ECO:0000313" key="2">
    <source>
        <dbReference type="EMBL" id="PVU96436.1"/>
    </source>
</evidence>
<proteinExistence type="predicted"/>
<dbReference type="EMBL" id="MBFR01000032">
    <property type="protein sequence ID" value="PVU96436.1"/>
    <property type="molecule type" value="Genomic_DNA"/>
</dbReference>
<feature type="compositionally biased region" description="Polar residues" evidence="1">
    <location>
        <begin position="53"/>
        <end position="70"/>
    </location>
</feature>
<dbReference type="OrthoDB" id="196547at2759"/>
<dbReference type="InterPro" id="IPR044926">
    <property type="entry name" value="RGS_subdomain_2"/>
</dbReference>
<evidence type="ECO:0000313" key="3">
    <source>
        <dbReference type="Proteomes" id="UP000245383"/>
    </source>
</evidence>
<evidence type="ECO:0000256" key="1">
    <source>
        <dbReference type="SAM" id="MobiDB-lite"/>
    </source>
</evidence>
<dbReference type="InterPro" id="IPR036305">
    <property type="entry name" value="RGS_sf"/>
</dbReference>
<accession>A0A2T9YVX3</accession>
<protein>
    <recommendedName>
        <fullName evidence="4">RGS domain-containing protein</fullName>
    </recommendedName>
</protein>
<reference evidence="2 3" key="1">
    <citation type="journal article" date="2018" name="MBio">
        <title>Comparative Genomics Reveals the Core Gene Toolbox for the Fungus-Insect Symbiosis.</title>
        <authorList>
            <person name="Wang Y."/>
            <person name="Stata M."/>
            <person name="Wang W."/>
            <person name="Stajich J.E."/>
            <person name="White M.M."/>
            <person name="Moncalvo J.M."/>
        </authorList>
    </citation>
    <scope>NUCLEOTIDE SEQUENCE [LARGE SCALE GENOMIC DNA]</scope>
    <source>
        <strain evidence="2 3">SWE-8-4</strain>
    </source>
</reference>
<gene>
    <name evidence="2" type="ORF">BB561_001166</name>
</gene>
<feature type="compositionally biased region" description="Basic and acidic residues" evidence="1">
    <location>
        <begin position="36"/>
        <end position="52"/>
    </location>
</feature>
<dbReference type="Gene3D" id="1.10.167.10">
    <property type="entry name" value="Regulator of G-protein Signalling 4, domain 2"/>
    <property type="match status" value="1"/>
</dbReference>
<dbReference type="SUPFAM" id="SSF48097">
    <property type="entry name" value="Regulator of G-protein signaling, RGS"/>
    <property type="match status" value="1"/>
</dbReference>
<feature type="compositionally biased region" description="Gly residues" evidence="1">
    <location>
        <begin position="88"/>
        <end position="155"/>
    </location>
</feature>
<comment type="caution">
    <text evidence="2">The sequence shown here is derived from an EMBL/GenBank/DDBJ whole genome shotgun (WGS) entry which is preliminary data.</text>
</comment>
<sequence>MTDLPKKLGGIFELNFNTNDQLIDKEVQINDIESIIEPKKSNEAQNKKDPDSLKQQSSNNNGTDSSSASDESNRDDKNRSIGSSEGPGSSGGSGGSSGPGGSSGSGGSGGPGGSSGSGGSSGPGGSSGSGGPGGPGGPGGSSGPGGSGGPGGPGGPEEPPIPFGATPVCLKEGHPGIPPGNAFDPPPEAIVNAALEAAPLPNAGGRLGPMSMIPPPCQEGYHYGIPSIIGKGPDTSAKHYNLLQERLNYKASHHQMGIGSDFTQENIMEETSDNQTFVNEQEIEDVLSKYNVTYTFEDMDDSDNRYRARSLSRTYRKSTAAGGRNTNDHRTQFLTILDNSAEFNKFADFARECLAGDLINYIQEYETLKRKVIEEFDSLRQSNKKTKSLLFGSTSFITASSQGNSNQSVTGSENQVQDFNLSRSTLGESSAGHSETVTNFLETLPISLTIFDAIETLYPKVEIYPTSQVPDAANPFYEFFAQTFINPSSDLQINLHKLYIDEIMLNFGLGEFTIGLFDDSRDEVLDLLYFGVFPLYLEKLDAIKAQFIKSQVKLHNS</sequence>
<dbReference type="Proteomes" id="UP000245383">
    <property type="component" value="Unassembled WGS sequence"/>
</dbReference>
<organism evidence="2 3">
    <name type="scientific">Smittium simulii</name>
    <dbReference type="NCBI Taxonomy" id="133385"/>
    <lineage>
        <taxon>Eukaryota</taxon>
        <taxon>Fungi</taxon>
        <taxon>Fungi incertae sedis</taxon>
        <taxon>Zoopagomycota</taxon>
        <taxon>Kickxellomycotina</taxon>
        <taxon>Harpellomycetes</taxon>
        <taxon>Harpellales</taxon>
        <taxon>Legeriomycetaceae</taxon>
        <taxon>Smittium</taxon>
    </lineage>
</organism>